<dbReference type="AlphaFoldDB" id="A0A172YIB6"/>
<evidence type="ECO:0000313" key="2">
    <source>
        <dbReference type="EMBL" id="ANF58964.1"/>
    </source>
</evidence>
<keyword evidence="3" id="KW-1185">Reference proteome</keyword>
<dbReference type="KEGG" id="haa:A5892_17070"/>
<name>A0A172YIB6_9GAMM</name>
<dbReference type="STRING" id="376489.A5892_17070"/>
<sequence>MTTTEPIATTLDDDNPAMARIIYILYLVSLATGITALVGLVMAYVYGGRASPWITAHYRFQIRTFWIGLGYFIIATLLSLIGVGLLLFPLVYLWIIIRCARGWRDLENRSAPGQPDIWLY</sequence>
<protein>
    <recommendedName>
        <fullName evidence="4">Transmembrane protein</fullName>
    </recommendedName>
</protein>
<evidence type="ECO:0000256" key="1">
    <source>
        <dbReference type="SAM" id="Phobius"/>
    </source>
</evidence>
<evidence type="ECO:0008006" key="4">
    <source>
        <dbReference type="Google" id="ProtNLM"/>
    </source>
</evidence>
<reference evidence="2 3" key="1">
    <citation type="submission" date="2016-04" db="EMBL/GenBank/DDBJ databases">
        <title>Complete Genome Sequence of Halotalea alkalilenta IHB B 13600.</title>
        <authorList>
            <person name="Swarnkar M.K."/>
            <person name="Sharma A."/>
            <person name="Kaushal K."/>
            <person name="Soni R."/>
            <person name="Rana S."/>
            <person name="Singh A.K."/>
            <person name="Gulati A."/>
        </authorList>
    </citation>
    <scope>NUCLEOTIDE SEQUENCE [LARGE SCALE GENOMIC DNA]</scope>
    <source>
        <strain evidence="2 3">IHB B 13600</strain>
    </source>
</reference>
<dbReference type="RefSeq" id="WP_064123819.1">
    <property type="nucleotide sequence ID" value="NZ_CP015243.1"/>
</dbReference>
<feature type="transmembrane region" description="Helical" evidence="1">
    <location>
        <begin position="21"/>
        <end position="46"/>
    </location>
</feature>
<gene>
    <name evidence="2" type="ORF">A5892_17070</name>
</gene>
<keyword evidence="1" id="KW-1133">Transmembrane helix</keyword>
<organism evidence="2 3">
    <name type="scientific">Halotalea alkalilenta</name>
    <dbReference type="NCBI Taxonomy" id="376489"/>
    <lineage>
        <taxon>Bacteria</taxon>
        <taxon>Pseudomonadati</taxon>
        <taxon>Pseudomonadota</taxon>
        <taxon>Gammaproteobacteria</taxon>
        <taxon>Oceanospirillales</taxon>
        <taxon>Halomonadaceae</taxon>
        <taxon>Halotalea</taxon>
    </lineage>
</organism>
<evidence type="ECO:0000313" key="3">
    <source>
        <dbReference type="Proteomes" id="UP000077875"/>
    </source>
</evidence>
<accession>A0A172YIB6</accession>
<proteinExistence type="predicted"/>
<dbReference type="EMBL" id="CP015243">
    <property type="protein sequence ID" value="ANF58964.1"/>
    <property type="molecule type" value="Genomic_DNA"/>
</dbReference>
<dbReference type="Proteomes" id="UP000077875">
    <property type="component" value="Chromosome"/>
</dbReference>
<keyword evidence="1" id="KW-0812">Transmembrane</keyword>
<keyword evidence="1" id="KW-0472">Membrane</keyword>
<feature type="transmembrane region" description="Helical" evidence="1">
    <location>
        <begin position="66"/>
        <end position="95"/>
    </location>
</feature>